<keyword evidence="2" id="KW-1185">Reference proteome</keyword>
<dbReference type="InterPro" id="IPR029057">
    <property type="entry name" value="PRTase-like"/>
</dbReference>
<dbReference type="OrthoDB" id="5416609at2759"/>
<dbReference type="AlphaFoldDB" id="A0A1C1C7A5"/>
<evidence type="ECO:0008006" key="3">
    <source>
        <dbReference type="Google" id="ProtNLM"/>
    </source>
</evidence>
<evidence type="ECO:0000313" key="1">
    <source>
        <dbReference type="EMBL" id="OCT44415.1"/>
    </source>
</evidence>
<dbReference type="VEuPathDB" id="FungiDB:CLCR_06471"/>
<dbReference type="Proteomes" id="UP000094526">
    <property type="component" value="Unassembled WGS sequence"/>
</dbReference>
<proteinExistence type="predicted"/>
<accession>A0A1C1C7A5</accession>
<evidence type="ECO:0000313" key="2">
    <source>
        <dbReference type="Proteomes" id="UP000094526"/>
    </source>
</evidence>
<organism evidence="1 2">
    <name type="scientific">Cladophialophora carrionii</name>
    <dbReference type="NCBI Taxonomy" id="86049"/>
    <lineage>
        <taxon>Eukaryota</taxon>
        <taxon>Fungi</taxon>
        <taxon>Dikarya</taxon>
        <taxon>Ascomycota</taxon>
        <taxon>Pezizomycotina</taxon>
        <taxon>Eurotiomycetes</taxon>
        <taxon>Chaetothyriomycetidae</taxon>
        <taxon>Chaetothyriales</taxon>
        <taxon>Herpotrichiellaceae</taxon>
        <taxon>Cladophialophora</taxon>
    </lineage>
</organism>
<gene>
    <name evidence="1" type="ORF">CLCR_06471</name>
</gene>
<reference evidence="2" key="1">
    <citation type="submission" date="2015-07" db="EMBL/GenBank/DDBJ databases">
        <authorList>
            <person name="Teixeira M.M."/>
            <person name="Souza R.C."/>
            <person name="Almeida L.G."/>
            <person name="Vicente V.A."/>
            <person name="de Hoog S."/>
            <person name="Bocca A.L."/>
            <person name="de Almeida S.R."/>
            <person name="Vasconcelos A.T."/>
            <person name="Felipe M.S."/>
        </authorList>
    </citation>
    <scope>NUCLEOTIDE SEQUENCE [LARGE SCALE GENOMIC DNA]</scope>
    <source>
        <strain evidence="2">KSF</strain>
    </source>
</reference>
<dbReference type="Gene3D" id="3.40.50.2020">
    <property type="match status" value="1"/>
</dbReference>
<dbReference type="EMBL" id="LGRB01000020">
    <property type="protein sequence ID" value="OCT44415.1"/>
    <property type="molecule type" value="Genomic_DNA"/>
</dbReference>
<name>A0A1C1C7A5_9EURO</name>
<dbReference type="STRING" id="86049.A0A1C1C7A5"/>
<protein>
    <recommendedName>
        <fullName evidence="3">Phosphoribosyltransferase domain-containing protein</fullName>
    </recommendedName>
</protein>
<dbReference type="VEuPathDB" id="FungiDB:G647_07105"/>
<sequence>MALGVNDAFPLAALHHANHPDNITDKHLQIMRTVILVDSVVNSGKSVLEFIQQVWELASSGLKGHESGQGTIRIIIVTAVVQSQAADKISQVGCR</sequence>
<comment type="caution">
    <text evidence="1">The sequence shown here is derived from an EMBL/GenBank/DDBJ whole genome shotgun (WGS) entry which is preliminary data.</text>
</comment>